<reference evidence="6 7" key="1">
    <citation type="submission" date="2017-06" db="EMBL/GenBank/DDBJ databases">
        <title>Reclassification of a Polynucleobacter cosmopolitanus strain isolated from tropical Lake Victoria as Polynucleobacter victoriensis comb. nov.</title>
        <authorList>
            <person name="Hahn M.W."/>
        </authorList>
    </citation>
    <scope>NUCLEOTIDE SEQUENCE [LARGE SCALE GENOMIC DNA]</scope>
    <source>
        <strain evidence="6 7">MWH-MoIso2</strain>
    </source>
</reference>
<dbReference type="AlphaFoldDB" id="A0A229FXJ2"/>
<evidence type="ECO:0000256" key="1">
    <source>
        <dbReference type="ARBA" id="ARBA00001974"/>
    </source>
</evidence>
<proteinExistence type="predicted"/>
<dbReference type="PANTHER" id="PTHR42887:SF2">
    <property type="entry name" value="OS12G0638800 PROTEIN"/>
    <property type="match status" value="1"/>
</dbReference>
<name>A0A229FXJ2_9BURK</name>
<feature type="domain" description="RsdA/BaiN/AoA(So)-like Rossmann fold-like" evidence="4">
    <location>
        <begin position="10"/>
        <end position="409"/>
    </location>
</feature>
<keyword evidence="7" id="KW-1185">Reference proteome</keyword>
<dbReference type="Pfam" id="PF03486">
    <property type="entry name" value="HI0933_like"/>
    <property type="match status" value="1"/>
</dbReference>
<dbReference type="InterPro" id="IPR023166">
    <property type="entry name" value="BaiN-like_dom_sf"/>
</dbReference>
<keyword evidence="2" id="KW-0285">Flavoprotein</keyword>
<accession>A0A229FXJ2</accession>
<evidence type="ECO:0000256" key="3">
    <source>
        <dbReference type="ARBA" id="ARBA00022827"/>
    </source>
</evidence>
<dbReference type="Gene3D" id="3.50.50.60">
    <property type="entry name" value="FAD/NAD(P)-binding domain"/>
    <property type="match status" value="1"/>
</dbReference>
<comment type="cofactor">
    <cofactor evidence="1">
        <name>FAD</name>
        <dbReference type="ChEBI" id="CHEBI:57692"/>
    </cofactor>
</comment>
<organism evidence="6 7">
    <name type="scientific">Polynucleobacter cosmopolitanus</name>
    <dbReference type="NCBI Taxonomy" id="351345"/>
    <lineage>
        <taxon>Bacteria</taxon>
        <taxon>Pseudomonadati</taxon>
        <taxon>Pseudomonadota</taxon>
        <taxon>Betaproteobacteria</taxon>
        <taxon>Burkholderiales</taxon>
        <taxon>Burkholderiaceae</taxon>
        <taxon>Polynucleobacter</taxon>
    </lineage>
</organism>
<dbReference type="SUPFAM" id="SSF160996">
    <property type="entry name" value="HI0933 insert domain-like"/>
    <property type="match status" value="1"/>
</dbReference>
<dbReference type="PRINTS" id="PR00411">
    <property type="entry name" value="PNDRDTASEI"/>
</dbReference>
<sequence length="414" mass="44950">MSVEQANNWDAIVIGGGAAGLFCAGVAGQLGQKILVLDHAEVLGEKIRISGGGRCNFTNMNSTPANFLSMNPNFVKSALSRYKASDFIELVKSYNIPFHEKHKGQLFCDVSAKQIIDLLFEECKKGGVVIKNPVTVTGIKKINQEDANQASYPWSVETSTGIEKAKAIVMATGGLPVPAIGATDYALDVAKQFNMPVVNVRPALVPLSFTSDEFANLSELSGLSVPVKVKSGTKSQRYGTCQFDEDLLLTHKGLSGPAILQGSSYWHEGEAIHINWFNDVDIDELFDDDANRLKLTENILGAVLPQRLAKAFAEQKNLMGRKWAEVGKKDRQALKDFLTNWAVKPAGTLGWKKAEVMLGGVDTKALDGQTMMSKDNPGLYFIGECVDVTGHLGGHNFQWAWASGFVCAHSLARK</sequence>
<dbReference type="EMBL" id="NJGG01000001">
    <property type="protein sequence ID" value="OXL16370.1"/>
    <property type="molecule type" value="Genomic_DNA"/>
</dbReference>
<protein>
    <submittedName>
        <fullName evidence="6">Aminoacetone oxidase family FAD-binding enzyme</fullName>
    </submittedName>
</protein>
<evidence type="ECO:0000259" key="5">
    <source>
        <dbReference type="Pfam" id="PF22780"/>
    </source>
</evidence>
<evidence type="ECO:0000313" key="7">
    <source>
        <dbReference type="Proteomes" id="UP000215188"/>
    </source>
</evidence>
<feature type="domain" description="RsdA/BaiN/AoA(So)-like insert" evidence="5">
    <location>
        <begin position="201"/>
        <end position="356"/>
    </location>
</feature>
<dbReference type="SUPFAM" id="SSF51905">
    <property type="entry name" value="FAD/NAD(P)-binding domain"/>
    <property type="match status" value="1"/>
</dbReference>
<dbReference type="Pfam" id="PF22780">
    <property type="entry name" value="HI0933_like_1st"/>
    <property type="match status" value="1"/>
</dbReference>
<dbReference type="InterPro" id="IPR036188">
    <property type="entry name" value="FAD/NAD-bd_sf"/>
</dbReference>
<dbReference type="InterPro" id="IPR004792">
    <property type="entry name" value="BaiN-like"/>
</dbReference>
<dbReference type="InterPro" id="IPR057661">
    <property type="entry name" value="RsdA/BaiN/AoA(So)_Rossmann"/>
</dbReference>
<evidence type="ECO:0000313" key="6">
    <source>
        <dbReference type="EMBL" id="OXL16370.1"/>
    </source>
</evidence>
<gene>
    <name evidence="6" type="ORF">AOC33_04720</name>
</gene>
<dbReference type="Proteomes" id="UP000215188">
    <property type="component" value="Unassembled WGS sequence"/>
</dbReference>
<keyword evidence="3" id="KW-0274">FAD</keyword>
<dbReference type="OrthoDB" id="9773233at2"/>
<dbReference type="Gene3D" id="2.40.30.10">
    <property type="entry name" value="Translation factors"/>
    <property type="match status" value="1"/>
</dbReference>
<dbReference type="PANTHER" id="PTHR42887">
    <property type="entry name" value="OS12G0638800 PROTEIN"/>
    <property type="match status" value="1"/>
</dbReference>
<dbReference type="RefSeq" id="WP_089515396.1">
    <property type="nucleotide sequence ID" value="NZ_NJGG01000001.1"/>
</dbReference>
<evidence type="ECO:0000259" key="4">
    <source>
        <dbReference type="Pfam" id="PF03486"/>
    </source>
</evidence>
<evidence type="ECO:0000256" key="2">
    <source>
        <dbReference type="ARBA" id="ARBA00022630"/>
    </source>
</evidence>
<comment type="caution">
    <text evidence="6">The sequence shown here is derived from an EMBL/GenBank/DDBJ whole genome shotgun (WGS) entry which is preliminary data.</text>
</comment>
<dbReference type="Gene3D" id="1.10.8.260">
    <property type="entry name" value="HI0933 insert domain-like"/>
    <property type="match status" value="1"/>
</dbReference>
<dbReference type="NCBIfam" id="TIGR00275">
    <property type="entry name" value="aminoacetone oxidase family FAD-binding enzyme"/>
    <property type="match status" value="1"/>
</dbReference>
<dbReference type="InterPro" id="IPR055178">
    <property type="entry name" value="RsdA/BaiN/AoA(So)-like_dom"/>
</dbReference>